<name>D0KWL8_HALNC</name>
<dbReference type="RefSeq" id="WP_012823051.1">
    <property type="nucleotide sequence ID" value="NC_013422.1"/>
</dbReference>
<keyword evidence="8" id="KW-0653">Protein transport</keyword>
<organism evidence="12 13">
    <name type="scientific">Halothiobacillus neapolitanus (strain ATCC 23641 / DSM 15147 / CIP 104769 / NCIMB 8539 / c2)</name>
    <name type="common">Thiobacillus neapolitanus</name>
    <dbReference type="NCBI Taxonomy" id="555778"/>
    <lineage>
        <taxon>Bacteria</taxon>
        <taxon>Pseudomonadati</taxon>
        <taxon>Pseudomonadota</taxon>
        <taxon>Gammaproteobacteria</taxon>
        <taxon>Chromatiales</taxon>
        <taxon>Halothiobacillaceae</taxon>
        <taxon>Halothiobacillus</taxon>
    </lineage>
</organism>
<keyword evidence="5" id="KW-1003">Cell membrane</keyword>
<dbReference type="AlphaFoldDB" id="D0KWL8"/>
<evidence type="ECO:0000256" key="3">
    <source>
        <dbReference type="ARBA" id="ARBA00021563"/>
    </source>
</evidence>
<keyword evidence="9 11" id="KW-0472">Membrane</keyword>
<feature type="transmembrane region" description="Helical" evidence="11">
    <location>
        <begin position="20"/>
        <end position="41"/>
    </location>
</feature>
<gene>
    <name evidence="12" type="ordered locus">Hneap_0151</name>
</gene>
<evidence type="ECO:0000256" key="4">
    <source>
        <dbReference type="ARBA" id="ARBA00022448"/>
    </source>
</evidence>
<dbReference type="EMBL" id="CP001801">
    <property type="protein sequence ID" value="ACX95015.1"/>
    <property type="molecule type" value="Genomic_DNA"/>
</dbReference>
<dbReference type="GO" id="GO:0015628">
    <property type="term" value="P:protein secretion by the type II secretion system"/>
    <property type="evidence" value="ECO:0007669"/>
    <property type="project" value="InterPro"/>
</dbReference>
<evidence type="ECO:0000313" key="13">
    <source>
        <dbReference type="Proteomes" id="UP000009102"/>
    </source>
</evidence>
<keyword evidence="4" id="KW-0813">Transport</keyword>
<keyword evidence="13" id="KW-1185">Reference proteome</keyword>
<dbReference type="InterPro" id="IPR022792">
    <property type="entry name" value="T2SS_protein-GspN"/>
</dbReference>
<keyword evidence="11" id="KW-1133">Transmembrane helix</keyword>
<dbReference type="GO" id="GO:0015627">
    <property type="term" value="C:type II protein secretion system complex"/>
    <property type="evidence" value="ECO:0007669"/>
    <property type="project" value="InterPro"/>
</dbReference>
<evidence type="ECO:0000256" key="8">
    <source>
        <dbReference type="ARBA" id="ARBA00022927"/>
    </source>
</evidence>
<evidence type="ECO:0000256" key="5">
    <source>
        <dbReference type="ARBA" id="ARBA00022475"/>
    </source>
</evidence>
<dbReference type="OrthoDB" id="6706905at2"/>
<reference evidence="12 13" key="1">
    <citation type="submission" date="2009-10" db="EMBL/GenBank/DDBJ databases">
        <title>Complete sequence of Halothiobacillus neapolitanus c2.</title>
        <authorList>
            <consortium name="US DOE Joint Genome Institute"/>
            <person name="Lucas S."/>
            <person name="Copeland A."/>
            <person name="Lapidus A."/>
            <person name="Glavina del Rio T."/>
            <person name="Tice H."/>
            <person name="Bruce D."/>
            <person name="Goodwin L."/>
            <person name="Pitluck S."/>
            <person name="Davenport K."/>
            <person name="Brettin T."/>
            <person name="Detter J.C."/>
            <person name="Han C."/>
            <person name="Tapia R."/>
            <person name="Larimer F."/>
            <person name="Land M."/>
            <person name="Hauser L."/>
            <person name="Kyrpides N."/>
            <person name="Mikhailova N."/>
            <person name="Kerfeld C."/>
            <person name="Cannon G."/>
            <person name="Heinhort S."/>
        </authorList>
    </citation>
    <scope>NUCLEOTIDE SEQUENCE [LARGE SCALE GENOMIC DNA]</scope>
    <source>
        <strain evidence="13">ATCC 23641 / c2</strain>
    </source>
</reference>
<dbReference type="Pfam" id="PF01203">
    <property type="entry name" value="T2SSN"/>
    <property type="match status" value="1"/>
</dbReference>
<accession>D0KWL8</accession>
<comment type="similarity">
    <text evidence="2">Belongs to the GSP N family.</text>
</comment>
<dbReference type="KEGG" id="hna:Hneap_0151"/>
<evidence type="ECO:0000256" key="7">
    <source>
        <dbReference type="ARBA" id="ARBA00022692"/>
    </source>
</evidence>
<evidence type="ECO:0000256" key="11">
    <source>
        <dbReference type="SAM" id="Phobius"/>
    </source>
</evidence>
<dbReference type="HOGENOM" id="CLU_1000274_0_0_6"/>
<evidence type="ECO:0000256" key="2">
    <source>
        <dbReference type="ARBA" id="ARBA00007208"/>
    </source>
</evidence>
<dbReference type="STRING" id="555778.Hneap_0151"/>
<sequence>MSRTPLKELALRRPRSLVRLGVFIVLVSWFTALLATAPITLIPVSRLTLPPGVQLQPLGGTVWHGQWRLSLPRAPDMTVQTDFLPSSVFRLQLAWHVQAQTDARTSPTNANPNIGADLAIGFKQLNVRNFQGRMSADSPLIASLTAWPLSGLIDFSGDASLVRTKRGFDLQAARATANWRNAEITTTEPLALGDLVFDAKIAQGQLNATVKPAPNNAGPLLGELNLAGTWPVAKAPAVRGYVQPTARASAALRQQLSLLGRPDASGKITIQGVLPGRY</sequence>
<evidence type="ECO:0000256" key="1">
    <source>
        <dbReference type="ARBA" id="ARBA00004533"/>
    </source>
</evidence>
<evidence type="ECO:0000256" key="10">
    <source>
        <dbReference type="ARBA" id="ARBA00030772"/>
    </source>
</evidence>
<keyword evidence="7 11" id="KW-0812">Transmembrane</keyword>
<dbReference type="Proteomes" id="UP000009102">
    <property type="component" value="Chromosome"/>
</dbReference>
<evidence type="ECO:0000256" key="9">
    <source>
        <dbReference type="ARBA" id="ARBA00023136"/>
    </source>
</evidence>
<protein>
    <recommendedName>
        <fullName evidence="3">Type II secretion system protein N</fullName>
    </recommendedName>
    <alternativeName>
        <fullName evidence="10">General secretion pathway protein N</fullName>
    </alternativeName>
</protein>
<comment type="subcellular location">
    <subcellularLocation>
        <location evidence="1">Cell inner membrane</location>
    </subcellularLocation>
</comment>
<proteinExistence type="inferred from homology"/>
<dbReference type="GO" id="GO:0005886">
    <property type="term" value="C:plasma membrane"/>
    <property type="evidence" value="ECO:0007669"/>
    <property type="project" value="UniProtKB-SubCell"/>
</dbReference>
<keyword evidence="6" id="KW-0997">Cell inner membrane</keyword>
<evidence type="ECO:0000256" key="6">
    <source>
        <dbReference type="ARBA" id="ARBA00022519"/>
    </source>
</evidence>
<evidence type="ECO:0000313" key="12">
    <source>
        <dbReference type="EMBL" id="ACX95015.1"/>
    </source>
</evidence>